<sequence>MSLTQVSTISESSTTVSREYQPLALTEKQKGLIEKTWKIVEEDIGMLKGGILLFMRIFELCPPALKLFKKFSDIPNEQLPENEDLQSHGLQVMETVALAVSSLNNTEELVVVLRELGGAHGSHNLQQAHFDLVGQSLLWTLEQGLGKEFTAEVKAAWIAMYGLVATEMKEGLQEYKEFSDSL</sequence>
<dbReference type="InterPro" id="IPR009050">
    <property type="entry name" value="Globin-like_sf"/>
</dbReference>
<evidence type="ECO:0000256" key="2">
    <source>
        <dbReference type="ARBA" id="ARBA00022617"/>
    </source>
</evidence>
<keyword evidence="2 6" id="KW-0349">Heme</keyword>
<dbReference type="Gene3D" id="1.10.490.10">
    <property type="entry name" value="Globins"/>
    <property type="match status" value="1"/>
</dbReference>
<accession>A0A6C0SLH6</accession>
<dbReference type="InterPro" id="IPR050532">
    <property type="entry name" value="Globin-like_OT"/>
</dbReference>
<dbReference type="PRINTS" id="PR00188">
    <property type="entry name" value="PLANTGLOBIN"/>
</dbReference>
<organism evidence="8">
    <name type="scientific">Halichondria panicea</name>
    <name type="common">Breadcrumb sponge</name>
    <dbReference type="NCBI Taxonomy" id="6063"/>
    <lineage>
        <taxon>Eukaryota</taxon>
        <taxon>Metazoa</taxon>
        <taxon>Porifera</taxon>
        <taxon>Demospongiae</taxon>
        <taxon>Heteroscleromorpha</taxon>
        <taxon>Suberitida</taxon>
        <taxon>Halichondriidae</taxon>
        <taxon>Halichondria</taxon>
        <taxon>Halichondria (Halichondria)</taxon>
    </lineage>
</organism>
<keyword evidence="5" id="KW-0408">Iron</keyword>
<dbReference type="GO" id="GO:0005344">
    <property type="term" value="F:oxygen carrier activity"/>
    <property type="evidence" value="ECO:0007669"/>
    <property type="project" value="UniProtKB-KW"/>
</dbReference>
<proteinExistence type="evidence at transcript level"/>
<reference evidence="8" key="1">
    <citation type="submission" date="2019-06" db="EMBL/GenBank/DDBJ databases">
        <authorList>
            <person name="Adameyko K."/>
            <person name="Finoshin A."/>
            <person name="Mikhailov K."/>
            <person name="Kravchuk O."/>
            <person name="Gusev O."/>
            <person name="Shagimardanova E."/>
            <person name="Lyupina Y."/>
        </authorList>
    </citation>
    <scope>NUCLEOTIDE SEQUENCE</scope>
</reference>
<keyword evidence="4" id="KW-0479">Metal-binding</keyword>
<dbReference type="GO" id="GO:0019825">
    <property type="term" value="F:oxygen binding"/>
    <property type="evidence" value="ECO:0007669"/>
    <property type="project" value="InterPro"/>
</dbReference>
<name>A0A6C0SLH6_HALPA</name>
<dbReference type="GO" id="GO:0020037">
    <property type="term" value="F:heme binding"/>
    <property type="evidence" value="ECO:0007669"/>
    <property type="project" value="InterPro"/>
</dbReference>
<dbReference type="GO" id="GO:0046872">
    <property type="term" value="F:metal ion binding"/>
    <property type="evidence" value="ECO:0007669"/>
    <property type="project" value="UniProtKB-KW"/>
</dbReference>
<evidence type="ECO:0000256" key="3">
    <source>
        <dbReference type="ARBA" id="ARBA00022621"/>
    </source>
</evidence>
<dbReference type="AlphaFoldDB" id="A0A6C0SLH6"/>
<dbReference type="EMBL" id="MN103220">
    <property type="protein sequence ID" value="QIA61850.1"/>
    <property type="molecule type" value="mRNA"/>
</dbReference>
<protein>
    <submittedName>
        <fullName evidence="8">Neuroglobin-like protein</fullName>
    </submittedName>
</protein>
<dbReference type="PROSITE" id="PS01033">
    <property type="entry name" value="GLOBIN"/>
    <property type="match status" value="1"/>
</dbReference>
<dbReference type="InterPro" id="IPR012292">
    <property type="entry name" value="Globin/Proto"/>
</dbReference>
<comment type="similarity">
    <text evidence="6">Belongs to the globin family.</text>
</comment>
<dbReference type="PANTHER" id="PTHR46458">
    <property type="entry name" value="BLR2807 PROTEIN"/>
    <property type="match status" value="1"/>
</dbReference>
<dbReference type="InterPro" id="IPR000971">
    <property type="entry name" value="Globin"/>
</dbReference>
<keyword evidence="3 6" id="KW-0561">Oxygen transport</keyword>
<dbReference type="SUPFAM" id="SSF46458">
    <property type="entry name" value="Globin-like"/>
    <property type="match status" value="1"/>
</dbReference>
<evidence type="ECO:0000313" key="8">
    <source>
        <dbReference type="EMBL" id="QIA61850.1"/>
    </source>
</evidence>
<evidence type="ECO:0000256" key="4">
    <source>
        <dbReference type="ARBA" id="ARBA00022723"/>
    </source>
</evidence>
<evidence type="ECO:0000256" key="6">
    <source>
        <dbReference type="RuleBase" id="RU000356"/>
    </source>
</evidence>
<evidence type="ECO:0000256" key="1">
    <source>
        <dbReference type="ARBA" id="ARBA00022448"/>
    </source>
</evidence>
<evidence type="ECO:0000256" key="5">
    <source>
        <dbReference type="ARBA" id="ARBA00023004"/>
    </source>
</evidence>
<keyword evidence="1 6" id="KW-0813">Transport</keyword>
<feature type="domain" description="Globin" evidence="7">
    <location>
        <begin position="24"/>
        <end position="173"/>
    </location>
</feature>
<dbReference type="PANTHER" id="PTHR46458:SF1">
    <property type="entry name" value="GEO09476P1"/>
    <property type="match status" value="1"/>
</dbReference>
<dbReference type="Pfam" id="PF00042">
    <property type="entry name" value="Globin"/>
    <property type="match status" value="1"/>
</dbReference>
<evidence type="ECO:0000259" key="7">
    <source>
        <dbReference type="PROSITE" id="PS01033"/>
    </source>
</evidence>
<reference evidence="8" key="2">
    <citation type="journal article" date="2020" name="PLoS ONE">
        <title>Iron metabolic pathways in the processes of sponge plasticity.</title>
        <authorList>
            <person name="Finoshin A.D."/>
            <person name="Adameyko K.I."/>
            <person name="Mikhailov K.V."/>
            <person name="Kravchuk O.I."/>
            <person name="Georgiev A.A."/>
            <person name="Gornostaev N.G."/>
            <person name="Kosevich I.A."/>
            <person name="Mikhailov V.S."/>
            <person name="Gazizova G.R."/>
            <person name="Shagimardanova E.I."/>
            <person name="Gusev O.A."/>
            <person name="Lyupina Y.V."/>
        </authorList>
    </citation>
    <scope>NUCLEOTIDE SEQUENCE</scope>
</reference>